<dbReference type="PANTHER" id="PTHR43316">
    <property type="entry name" value="HYDROLASE, HALOACID DELAHOGENASE-RELATED"/>
    <property type="match status" value="1"/>
</dbReference>
<dbReference type="InterPro" id="IPR036412">
    <property type="entry name" value="HAD-like_sf"/>
</dbReference>
<evidence type="ECO:0000256" key="2">
    <source>
        <dbReference type="ARBA" id="ARBA00022801"/>
    </source>
</evidence>
<dbReference type="Pfam" id="PF13419">
    <property type="entry name" value="HAD_2"/>
    <property type="match status" value="1"/>
</dbReference>
<dbReference type="NCBIfam" id="TIGR01428">
    <property type="entry name" value="HAD_type_II"/>
    <property type="match status" value="1"/>
</dbReference>
<comment type="similarity">
    <text evidence="1">Belongs to the HAD-like hydrolase superfamily. S-2-haloalkanoic acid dehalogenase family.</text>
</comment>
<dbReference type="eggNOG" id="COG1011">
    <property type="taxonomic scope" value="Bacteria"/>
</dbReference>
<gene>
    <name evidence="3" type="ORF">pgond44_11361</name>
</gene>
<dbReference type="InterPro" id="IPR006439">
    <property type="entry name" value="HAD-SF_hydro_IA"/>
</dbReference>
<accession>N1WTX0</accession>
<dbReference type="Gene3D" id="1.10.150.240">
    <property type="entry name" value="Putative phosphatase, domain 2"/>
    <property type="match status" value="1"/>
</dbReference>
<dbReference type="PRINTS" id="PR00413">
    <property type="entry name" value="HADHALOGNASE"/>
</dbReference>
<dbReference type="GO" id="GO:0019120">
    <property type="term" value="F:hydrolase activity, acting on acid halide bonds, in C-halide compounds"/>
    <property type="evidence" value="ECO:0007669"/>
    <property type="project" value="InterPro"/>
</dbReference>
<dbReference type="InterPro" id="IPR023198">
    <property type="entry name" value="PGP-like_dom2"/>
</dbReference>
<dbReference type="SUPFAM" id="SSF56784">
    <property type="entry name" value="HAD-like"/>
    <property type="match status" value="1"/>
</dbReference>
<dbReference type="STRING" id="1189619.pgond44_11361"/>
<evidence type="ECO:0000313" key="3">
    <source>
        <dbReference type="EMBL" id="EMY80574.1"/>
    </source>
</evidence>
<keyword evidence="4" id="KW-1185">Reference proteome</keyword>
<dbReference type="PANTHER" id="PTHR43316:SF3">
    <property type="entry name" value="HALOACID DEHALOGENASE, TYPE II (AFU_ORTHOLOGUE AFUA_2G07750)-RELATED"/>
    <property type="match status" value="1"/>
</dbReference>
<dbReference type="InterPro" id="IPR023214">
    <property type="entry name" value="HAD_sf"/>
</dbReference>
<dbReference type="CDD" id="cd02588">
    <property type="entry name" value="HAD_L2-DEX"/>
    <property type="match status" value="1"/>
</dbReference>
<comment type="caution">
    <text evidence="3">The sequence shown here is derived from an EMBL/GenBank/DDBJ whole genome shotgun (WGS) entry which is preliminary data.</text>
</comment>
<dbReference type="Gene3D" id="3.40.50.1000">
    <property type="entry name" value="HAD superfamily/HAD-like"/>
    <property type="match status" value="1"/>
</dbReference>
<proteinExistence type="inferred from homology"/>
<name>N1WTX0_9FLAO</name>
<dbReference type="Proteomes" id="UP000012317">
    <property type="component" value="Unassembled WGS sequence"/>
</dbReference>
<reference evidence="3 4" key="1">
    <citation type="journal article" date="2014" name="Genome Biol. Evol.">
        <title>Extensive gene acquisition in the extremely psychrophilic bacterial species Psychroflexus torquis and the link to sea-ice ecosystem specialism.</title>
        <authorList>
            <person name="Feng S."/>
            <person name="Powell S.M."/>
            <person name="Wilson R."/>
            <person name="Bowman J.P."/>
        </authorList>
    </citation>
    <scope>NUCLEOTIDE SEQUENCE [LARGE SCALE GENOMIC DNA]</scope>
    <source>
        <strain evidence="3 4">ACAM 44</strain>
    </source>
</reference>
<dbReference type="EMBL" id="APLF01000011">
    <property type="protein sequence ID" value="EMY80574.1"/>
    <property type="molecule type" value="Genomic_DNA"/>
</dbReference>
<dbReference type="NCBIfam" id="TIGR01493">
    <property type="entry name" value="HAD-SF-IA-v2"/>
    <property type="match status" value="1"/>
</dbReference>
<evidence type="ECO:0000256" key="1">
    <source>
        <dbReference type="ARBA" id="ARBA00008106"/>
    </source>
</evidence>
<evidence type="ECO:0000313" key="4">
    <source>
        <dbReference type="Proteomes" id="UP000012317"/>
    </source>
</evidence>
<dbReference type="InterPro" id="IPR051540">
    <property type="entry name" value="S-2-haloacid_dehalogenase"/>
</dbReference>
<protein>
    <submittedName>
        <fullName evidence="3">Haloacid dehalogenase</fullName>
    </submittedName>
</protein>
<keyword evidence="2" id="KW-0378">Hydrolase</keyword>
<dbReference type="SFLD" id="SFLDG01129">
    <property type="entry name" value="C1.5:_HAD__Beta-PGM__Phosphata"/>
    <property type="match status" value="1"/>
</dbReference>
<organism evidence="3 4">
    <name type="scientific">Psychroflexus gondwanensis ACAM 44</name>
    <dbReference type="NCBI Taxonomy" id="1189619"/>
    <lineage>
        <taxon>Bacteria</taxon>
        <taxon>Pseudomonadati</taxon>
        <taxon>Bacteroidota</taxon>
        <taxon>Flavobacteriia</taxon>
        <taxon>Flavobacteriales</taxon>
        <taxon>Flavobacteriaceae</taxon>
        <taxon>Psychroflexus</taxon>
    </lineage>
</organism>
<dbReference type="InterPro" id="IPR041492">
    <property type="entry name" value="HAD_2"/>
</dbReference>
<dbReference type="SFLD" id="SFLDS00003">
    <property type="entry name" value="Haloacid_Dehalogenase"/>
    <property type="match status" value="1"/>
</dbReference>
<dbReference type="AlphaFoldDB" id="N1WTX0"/>
<dbReference type="RefSeq" id="WP_003442006.1">
    <property type="nucleotide sequence ID" value="NZ_APLF01000011.1"/>
</dbReference>
<sequence>MDTAPKLLVFDVNETLLDLTPLKERINTKLNSTLAFDLWFPKLLQYAMVETLTGTYRDFGDIGAATLEMTAQQLSVSLSEQEIKDTLSIIIQLQPHPDVMEGLEQLSAQGFRLVALTNGGQSTLEQQMQFSRLESYFDSLYSVEVVKRFKPHPKTYGYVLSQEEAKPNEAMLVAAHAWDIIGAQRVGLQTAFVQRPGKFLYPKSPGLSLVVKDLKELVEKLV</sequence>
<dbReference type="InterPro" id="IPR006328">
    <property type="entry name" value="2-HAD"/>
</dbReference>